<keyword evidence="1" id="KW-0677">Repeat</keyword>
<feature type="domain" description="ABC transporter" evidence="5">
    <location>
        <begin position="336"/>
        <end position="551"/>
    </location>
</feature>
<dbReference type="GO" id="GO:0005524">
    <property type="term" value="F:ATP binding"/>
    <property type="evidence" value="ECO:0007669"/>
    <property type="project" value="UniProtKB-KW"/>
</dbReference>
<feature type="region of interest" description="Disordered" evidence="4">
    <location>
        <begin position="269"/>
        <end position="294"/>
    </location>
</feature>
<proteinExistence type="predicted"/>
<sequence>MSVLLDATGVGLSHGPRTLLHDVRLHLAAGERVGLVGPNGSGKSTLLQLLAGLTPPDTGVIRTAPGTRVAFLPQVTEPAPSVRALLLARSGVAAAGAHLDALADALAVGDLSVLDDHADALAAWLALGGDDIDARIPAAVARVGLDPVLIDRPVATLSGGQAARAGLAALALARQDVLLLDEPTNHLDAAGLAVLRDLVLSAPGAAVIVAHDRAFLAAVTTRVVELEDGIATAWAGGWEAYERERGRARRAATVAHERAVAERERLRVAERHRRDQAAAGERRARRSPHDPDKSIRHLNIESAQHGMGAFSRRSERVDVPERPWEQAASRLLLHAAQDGDGLALVGAVLPVGDLRIGPVDLVVPPGRRLLLSGPNGSGKSTVLRALAGALVPVAGRRTGGRAAWLGQARGALDGDLELATALRVAARLDEAAARAALAAVRLGADLAERPVSTLSPGERTRAELALLAHRGASCLILDEPTNHLDVEALEVLETALQGWRGGLVIATHDRHLRTALALDEEVDVTRWSTRRTDRAASTGLRTVGAARPRWAP</sequence>
<dbReference type="GO" id="GO:0016887">
    <property type="term" value="F:ATP hydrolysis activity"/>
    <property type="evidence" value="ECO:0007669"/>
    <property type="project" value="InterPro"/>
</dbReference>
<dbReference type="InterPro" id="IPR027417">
    <property type="entry name" value="P-loop_NTPase"/>
</dbReference>
<name>A0AAU7AW81_9ACTN</name>
<protein>
    <submittedName>
        <fullName evidence="6">ABC transporter ATP-binding protein YbiT</fullName>
    </submittedName>
</protein>
<dbReference type="PROSITE" id="PS50893">
    <property type="entry name" value="ABC_TRANSPORTER_2"/>
    <property type="match status" value="2"/>
</dbReference>
<evidence type="ECO:0000256" key="4">
    <source>
        <dbReference type="SAM" id="MobiDB-lite"/>
    </source>
</evidence>
<gene>
    <name evidence="6" type="primary">ybiT</name>
    <name evidence="6" type="ORF">DSM112329_02753</name>
</gene>
<feature type="domain" description="ABC transporter" evidence="5">
    <location>
        <begin position="5"/>
        <end position="253"/>
    </location>
</feature>
<dbReference type="PANTHER" id="PTHR19211:SF123">
    <property type="entry name" value="ABC TRANSPORTER"/>
    <property type="match status" value="1"/>
</dbReference>
<accession>A0AAU7AW81</accession>
<dbReference type="PANTHER" id="PTHR19211">
    <property type="entry name" value="ATP-BINDING TRANSPORT PROTEIN-RELATED"/>
    <property type="match status" value="1"/>
</dbReference>
<dbReference type="InterPro" id="IPR017871">
    <property type="entry name" value="ABC_transporter-like_CS"/>
</dbReference>
<dbReference type="AlphaFoldDB" id="A0AAU7AW81"/>
<dbReference type="KEGG" id="parq:DSM112329_02753"/>
<evidence type="ECO:0000256" key="2">
    <source>
        <dbReference type="ARBA" id="ARBA00022741"/>
    </source>
</evidence>
<dbReference type="SMART" id="SM00382">
    <property type="entry name" value="AAA"/>
    <property type="match status" value="2"/>
</dbReference>
<keyword evidence="3 6" id="KW-0067">ATP-binding</keyword>
<dbReference type="EMBL" id="CP114014">
    <property type="protein sequence ID" value="XAY05893.1"/>
    <property type="molecule type" value="Genomic_DNA"/>
</dbReference>
<dbReference type="InterPro" id="IPR003439">
    <property type="entry name" value="ABC_transporter-like_ATP-bd"/>
</dbReference>
<reference evidence="6" key="1">
    <citation type="submission" date="2022-12" db="EMBL/GenBank/DDBJ databases">
        <title>Paraconexibacter alkalitolerans sp. nov. and Baekduia alba sp. nov., isolated from soil and emended description of the genera Paraconexibacter (Chun et al., 2020) and Baekduia (An et al., 2020).</title>
        <authorList>
            <person name="Vieira S."/>
            <person name="Huber K.J."/>
            <person name="Geppert A."/>
            <person name="Wolf J."/>
            <person name="Neumann-Schaal M."/>
            <person name="Muesken M."/>
            <person name="Overmann J."/>
        </authorList>
    </citation>
    <scope>NUCLEOTIDE SEQUENCE</scope>
    <source>
        <strain evidence="6">AEG42_29</strain>
    </source>
</reference>
<dbReference type="CDD" id="cd03221">
    <property type="entry name" value="ABCF_EF-3"/>
    <property type="match status" value="1"/>
</dbReference>
<dbReference type="PROSITE" id="PS00211">
    <property type="entry name" value="ABC_TRANSPORTER_1"/>
    <property type="match status" value="2"/>
</dbReference>
<dbReference type="Pfam" id="PF00005">
    <property type="entry name" value="ABC_tran"/>
    <property type="match status" value="2"/>
</dbReference>
<evidence type="ECO:0000256" key="1">
    <source>
        <dbReference type="ARBA" id="ARBA00022737"/>
    </source>
</evidence>
<keyword evidence="2" id="KW-0547">Nucleotide-binding</keyword>
<dbReference type="RefSeq" id="WP_354702395.1">
    <property type="nucleotide sequence ID" value="NZ_CP114014.1"/>
</dbReference>
<organism evidence="6">
    <name type="scientific">Paraconexibacter sp. AEG42_29</name>
    <dbReference type="NCBI Taxonomy" id="2997339"/>
    <lineage>
        <taxon>Bacteria</taxon>
        <taxon>Bacillati</taxon>
        <taxon>Actinomycetota</taxon>
        <taxon>Thermoleophilia</taxon>
        <taxon>Solirubrobacterales</taxon>
        <taxon>Paraconexibacteraceae</taxon>
        <taxon>Paraconexibacter</taxon>
    </lineage>
</organism>
<dbReference type="InterPro" id="IPR050611">
    <property type="entry name" value="ABCF"/>
</dbReference>
<dbReference type="FunFam" id="3.40.50.300:FF:000011">
    <property type="entry name" value="Putative ABC transporter ATP-binding component"/>
    <property type="match status" value="1"/>
</dbReference>
<evidence type="ECO:0000259" key="5">
    <source>
        <dbReference type="PROSITE" id="PS50893"/>
    </source>
</evidence>
<evidence type="ECO:0000256" key="3">
    <source>
        <dbReference type="ARBA" id="ARBA00022840"/>
    </source>
</evidence>
<dbReference type="Gene3D" id="3.40.50.300">
    <property type="entry name" value="P-loop containing nucleotide triphosphate hydrolases"/>
    <property type="match status" value="2"/>
</dbReference>
<evidence type="ECO:0000313" key="6">
    <source>
        <dbReference type="EMBL" id="XAY05893.1"/>
    </source>
</evidence>
<dbReference type="SUPFAM" id="SSF52540">
    <property type="entry name" value="P-loop containing nucleoside triphosphate hydrolases"/>
    <property type="match status" value="2"/>
</dbReference>
<dbReference type="InterPro" id="IPR003593">
    <property type="entry name" value="AAA+_ATPase"/>
</dbReference>